<evidence type="ECO:0000256" key="8">
    <source>
        <dbReference type="ARBA" id="ARBA00022741"/>
    </source>
</evidence>
<dbReference type="InterPro" id="IPR006203">
    <property type="entry name" value="GHMP_knse_ATP-bd_CS"/>
</dbReference>
<name>U1YHB4_ANEAE</name>
<keyword evidence="5 13" id="KW-0028">Amino-acid biosynthesis</keyword>
<keyword evidence="8 13" id="KW-0547">Nucleotide-binding</keyword>
<comment type="pathway">
    <text evidence="1 13">Amino-acid biosynthesis; L-threonine biosynthesis; L-threonine from L-aspartate: step 4/5.</text>
</comment>
<dbReference type="GO" id="GO:0004413">
    <property type="term" value="F:homoserine kinase activity"/>
    <property type="evidence" value="ECO:0007669"/>
    <property type="project" value="UniProtKB-UniRule"/>
</dbReference>
<evidence type="ECO:0000256" key="9">
    <source>
        <dbReference type="ARBA" id="ARBA00022777"/>
    </source>
</evidence>
<evidence type="ECO:0000313" key="16">
    <source>
        <dbReference type="EMBL" id="ERI11497.1"/>
    </source>
</evidence>
<evidence type="ECO:0000256" key="12">
    <source>
        <dbReference type="ARBA" id="ARBA00049954"/>
    </source>
</evidence>
<keyword evidence="6 13" id="KW-0808">Transferase</keyword>
<dbReference type="Pfam" id="PF08544">
    <property type="entry name" value="GHMP_kinases_C"/>
    <property type="match status" value="1"/>
</dbReference>
<dbReference type="EC" id="2.7.1.39" evidence="3 13"/>
<comment type="function">
    <text evidence="12 13">Catalyzes the ATP-dependent phosphorylation of L-homoserine to L-homoserine phosphate.</text>
</comment>
<dbReference type="InterPro" id="IPR013750">
    <property type="entry name" value="GHMP_kinase_C_dom"/>
</dbReference>
<dbReference type="InterPro" id="IPR000870">
    <property type="entry name" value="Homoserine_kinase"/>
</dbReference>
<comment type="caution">
    <text evidence="16">The sequence shown here is derived from an EMBL/GenBank/DDBJ whole genome shotgun (WGS) entry which is preliminary data.</text>
</comment>
<sequence length="316" mass="33656">MCKVQNGKVKVKVPASTANLGPGFDTIGMAFRLYTTLTFEVADATDIRLHGPNLSGIPTDKSNLIYRIAARIFDKAGLVVPELIIDVTSDIPLTRGLGSSASAIVGALVAANELAGKPFTMDELYQMATEEEGHPDNVGASFFGGVVVALMEAEDVPYVRLPVPENLEAMAVIPKFMLSTEKARGVLPSMYSRQDVVYTASHTGVLVGALATGNLTLLHRAMKDVLHQPYRVPLVPGLDKILAEAHEHGALGAALSGAGPTIIALVDKREPTDALQAFMVQTLAEHGIDCTVMRLIPDETGVQVEHCFSGVTEQRS</sequence>
<keyword evidence="9 13" id="KW-0418">Kinase</keyword>
<dbReference type="GO" id="GO:0009088">
    <property type="term" value="P:threonine biosynthetic process"/>
    <property type="evidence" value="ECO:0007669"/>
    <property type="project" value="UniProtKB-UniRule"/>
</dbReference>
<feature type="domain" description="GHMP kinase C-terminal" evidence="15">
    <location>
        <begin position="207"/>
        <end position="277"/>
    </location>
</feature>
<dbReference type="InterPro" id="IPR036554">
    <property type="entry name" value="GHMP_kinase_C_sf"/>
</dbReference>
<comment type="catalytic activity">
    <reaction evidence="11 13">
        <text>L-homoserine + ATP = O-phospho-L-homoserine + ADP + H(+)</text>
        <dbReference type="Rhea" id="RHEA:13985"/>
        <dbReference type="ChEBI" id="CHEBI:15378"/>
        <dbReference type="ChEBI" id="CHEBI:30616"/>
        <dbReference type="ChEBI" id="CHEBI:57476"/>
        <dbReference type="ChEBI" id="CHEBI:57590"/>
        <dbReference type="ChEBI" id="CHEBI:456216"/>
        <dbReference type="EC" id="2.7.1.39"/>
    </reaction>
</comment>
<keyword evidence="10 13" id="KW-0067">ATP-binding</keyword>
<evidence type="ECO:0000256" key="4">
    <source>
        <dbReference type="ARBA" id="ARBA00017858"/>
    </source>
</evidence>
<dbReference type="NCBIfam" id="NF002288">
    <property type="entry name" value="PRK01212.1-4"/>
    <property type="match status" value="1"/>
</dbReference>
<keyword evidence="13" id="KW-0963">Cytoplasm</keyword>
<dbReference type="NCBIfam" id="TIGR00191">
    <property type="entry name" value="thrB"/>
    <property type="match status" value="1"/>
</dbReference>
<dbReference type="EMBL" id="AWSJ01000037">
    <property type="protein sequence ID" value="ERI11497.1"/>
    <property type="molecule type" value="Genomic_DNA"/>
</dbReference>
<dbReference type="InterPro" id="IPR020568">
    <property type="entry name" value="Ribosomal_Su5_D2-typ_SF"/>
</dbReference>
<dbReference type="PATRIC" id="fig|649747.3.peg.346"/>
<dbReference type="InterPro" id="IPR006204">
    <property type="entry name" value="GHMP_kinase_N_dom"/>
</dbReference>
<evidence type="ECO:0000256" key="2">
    <source>
        <dbReference type="ARBA" id="ARBA00007370"/>
    </source>
</evidence>
<dbReference type="STRING" id="649747.HMPREF0083_00380"/>
<evidence type="ECO:0000256" key="6">
    <source>
        <dbReference type="ARBA" id="ARBA00022679"/>
    </source>
</evidence>
<organism evidence="16 17">
    <name type="scientific">Aneurinibacillus aneurinilyticus ATCC 12856</name>
    <dbReference type="NCBI Taxonomy" id="649747"/>
    <lineage>
        <taxon>Bacteria</taxon>
        <taxon>Bacillati</taxon>
        <taxon>Bacillota</taxon>
        <taxon>Bacilli</taxon>
        <taxon>Bacillales</taxon>
        <taxon>Paenibacillaceae</taxon>
        <taxon>Aneurinibacillus group</taxon>
        <taxon>Aneurinibacillus</taxon>
    </lineage>
</organism>
<evidence type="ECO:0000256" key="1">
    <source>
        <dbReference type="ARBA" id="ARBA00005015"/>
    </source>
</evidence>
<accession>U1YHB4</accession>
<evidence type="ECO:0000256" key="10">
    <source>
        <dbReference type="ARBA" id="ARBA00022840"/>
    </source>
</evidence>
<dbReference type="HAMAP" id="MF_00384">
    <property type="entry name" value="Homoser_kinase"/>
    <property type="match status" value="1"/>
</dbReference>
<gene>
    <name evidence="13" type="primary">thrB</name>
    <name evidence="16" type="ORF">HMPREF0083_00380</name>
</gene>
<feature type="domain" description="GHMP kinase N-terminal" evidence="14">
    <location>
        <begin position="63"/>
        <end position="145"/>
    </location>
</feature>
<keyword evidence="17" id="KW-1185">Reference proteome</keyword>
<dbReference type="PANTHER" id="PTHR20861:SF1">
    <property type="entry name" value="HOMOSERINE KINASE"/>
    <property type="match status" value="1"/>
</dbReference>
<evidence type="ECO:0000256" key="5">
    <source>
        <dbReference type="ARBA" id="ARBA00022605"/>
    </source>
</evidence>
<evidence type="ECO:0000259" key="15">
    <source>
        <dbReference type="Pfam" id="PF08544"/>
    </source>
</evidence>
<dbReference type="InterPro" id="IPR014721">
    <property type="entry name" value="Ribsml_uS5_D2-typ_fold_subgr"/>
</dbReference>
<evidence type="ECO:0000256" key="13">
    <source>
        <dbReference type="HAMAP-Rule" id="MF_00384"/>
    </source>
</evidence>
<dbReference type="PANTHER" id="PTHR20861">
    <property type="entry name" value="HOMOSERINE/4-DIPHOSPHOCYTIDYL-2-C-METHYL-D-ERYTHRITOL KINASE"/>
    <property type="match status" value="1"/>
</dbReference>
<protein>
    <recommendedName>
        <fullName evidence="4 13">Homoserine kinase</fullName>
        <shortName evidence="13">HK</shortName>
        <shortName evidence="13">HSK</shortName>
        <ecNumber evidence="3 13">2.7.1.39</ecNumber>
    </recommendedName>
</protein>
<evidence type="ECO:0000256" key="11">
    <source>
        <dbReference type="ARBA" id="ARBA00049375"/>
    </source>
</evidence>
<dbReference type="Gene3D" id="3.30.230.10">
    <property type="match status" value="1"/>
</dbReference>
<feature type="binding site" evidence="13">
    <location>
        <begin position="92"/>
        <end position="102"/>
    </location>
    <ligand>
        <name>ATP</name>
        <dbReference type="ChEBI" id="CHEBI:30616"/>
    </ligand>
</feature>
<reference evidence="16 17" key="1">
    <citation type="submission" date="2013-08" db="EMBL/GenBank/DDBJ databases">
        <authorList>
            <person name="Weinstock G."/>
            <person name="Sodergren E."/>
            <person name="Wylie T."/>
            <person name="Fulton L."/>
            <person name="Fulton R."/>
            <person name="Fronick C."/>
            <person name="O'Laughlin M."/>
            <person name="Godfrey J."/>
            <person name="Miner T."/>
            <person name="Herter B."/>
            <person name="Appelbaum E."/>
            <person name="Cordes M."/>
            <person name="Lek S."/>
            <person name="Wollam A."/>
            <person name="Pepin K.H."/>
            <person name="Palsikar V.B."/>
            <person name="Mitreva M."/>
            <person name="Wilson R.K."/>
        </authorList>
    </citation>
    <scope>NUCLEOTIDE SEQUENCE [LARGE SCALE GENOMIC DNA]</scope>
    <source>
        <strain evidence="16 17">ATCC 12856</strain>
    </source>
</reference>
<dbReference type="Pfam" id="PF00288">
    <property type="entry name" value="GHMP_kinases_N"/>
    <property type="match status" value="1"/>
</dbReference>
<dbReference type="PRINTS" id="PR00958">
    <property type="entry name" value="HOMSERKINASE"/>
</dbReference>
<dbReference type="SUPFAM" id="SSF55060">
    <property type="entry name" value="GHMP Kinase, C-terminal domain"/>
    <property type="match status" value="1"/>
</dbReference>
<comment type="subcellular location">
    <subcellularLocation>
        <location evidence="13">Cytoplasm</location>
    </subcellularLocation>
</comment>
<dbReference type="eggNOG" id="COG0083">
    <property type="taxonomic scope" value="Bacteria"/>
</dbReference>
<evidence type="ECO:0000256" key="3">
    <source>
        <dbReference type="ARBA" id="ARBA00012078"/>
    </source>
</evidence>
<dbReference type="GO" id="GO:0005737">
    <property type="term" value="C:cytoplasm"/>
    <property type="evidence" value="ECO:0007669"/>
    <property type="project" value="UniProtKB-SubCell"/>
</dbReference>
<evidence type="ECO:0000313" key="17">
    <source>
        <dbReference type="Proteomes" id="UP000016511"/>
    </source>
</evidence>
<dbReference type="PROSITE" id="PS00627">
    <property type="entry name" value="GHMP_KINASES_ATP"/>
    <property type="match status" value="1"/>
</dbReference>
<dbReference type="GO" id="GO:0005524">
    <property type="term" value="F:ATP binding"/>
    <property type="evidence" value="ECO:0007669"/>
    <property type="project" value="UniProtKB-UniRule"/>
</dbReference>
<evidence type="ECO:0000259" key="14">
    <source>
        <dbReference type="Pfam" id="PF00288"/>
    </source>
</evidence>
<proteinExistence type="inferred from homology"/>
<dbReference type="AlphaFoldDB" id="U1YHB4"/>
<dbReference type="HOGENOM" id="CLU_041243_0_2_9"/>
<dbReference type="SUPFAM" id="SSF54211">
    <property type="entry name" value="Ribosomal protein S5 domain 2-like"/>
    <property type="match status" value="1"/>
</dbReference>
<dbReference type="PIRSF" id="PIRSF000676">
    <property type="entry name" value="Homoser_kin"/>
    <property type="match status" value="1"/>
</dbReference>
<dbReference type="Proteomes" id="UP000016511">
    <property type="component" value="Unassembled WGS sequence"/>
</dbReference>
<keyword evidence="7 13" id="KW-0791">Threonine biosynthesis</keyword>
<comment type="similarity">
    <text evidence="2 13">Belongs to the GHMP kinase family. Homoserine kinase subfamily.</text>
</comment>
<dbReference type="Gene3D" id="3.30.70.890">
    <property type="entry name" value="GHMP kinase, C-terminal domain"/>
    <property type="match status" value="1"/>
</dbReference>
<dbReference type="UniPathway" id="UPA00050">
    <property type="reaction ID" value="UER00064"/>
</dbReference>
<evidence type="ECO:0000256" key="7">
    <source>
        <dbReference type="ARBA" id="ARBA00022697"/>
    </source>
</evidence>